<evidence type="ECO:0000313" key="2">
    <source>
        <dbReference type="WBParaSite" id="PS1159_v2.g10076.t1"/>
    </source>
</evidence>
<accession>A0AC35ER06</accession>
<sequence length="229" mass="25949">MREILVFCVVAILQATGNPFGYMALSDVNSCLLQLHQQLDNKLTTTTSGIVGVGFDDLTNEITLPIFATTFYKCKTTPDGHFLIPDNVLAVPIQEVFIDRSARSYKSYDDVEKERIKDNRHDINGFVGGGTFAKGNQETKKYFSDKNTMMFEVKIGYKAFIFIAEDTELDNAFRGKIDDIIESLDRNLTILAKYQAECIIRDYGTHIVNCGDPQKQTLCPFVFYRNIYS</sequence>
<evidence type="ECO:0000313" key="1">
    <source>
        <dbReference type="Proteomes" id="UP000887580"/>
    </source>
</evidence>
<organism evidence="1 2">
    <name type="scientific">Panagrolaimus sp. PS1159</name>
    <dbReference type="NCBI Taxonomy" id="55785"/>
    <lineage>
        <taxon>Eukaryota</taxon>
        <taxon>Metazoa</taxon>
        <taxon>Ecdysozoa</taxon>
        <taxon>Nematoda</taxon>
        <taxon>Chromadorea</taxon>
        <taxon>Rhabditida</taxon>
        <taxon>Tylenchina</taxon>
        <taxon>Panagrolaimomorpha</taxon>
        <taxon>Panagrolaimoidea</taxon>
        <taxon>Panagrolaimidae</taxon>
        <taxon>Panagrolaimus</taxon>
    </lineage>
</organism>
<proteinExistence type="predicted"/>
<dbReference type="Proteomes" id="UP000887580">
    <property type="component" value="Unplaced"/>
</dbReference>
<reference evidence="2" key="1">
    <citation type="submission" date="2022-11" db="UniProtKB">
        <authorList>
            <consortium name="WormBaseParasite"/>
        </authorList>
    </citation>
    <scope>IDENTIFICATION</scope>
</reference>
<name>A0AC35ER06_9BILA</name>
<dbReference type="WBParaSite" id="PS1159_v2.g10076.t1">
    <property type="protein sequence ID" value="PS1159_v2.g10076.t1"/>
    <property type="gene ID" value="PS1159_v2.g10076"/>
</dbReference>
<protein>
    <submittedName>
        <fullName evidence="2">Uncharacterized protein</fullName>
    </submittedName>
</protein>